<sequence>MLKYFRFPAIWAVLTFYSLPSFSQAPPVTRERPAICTDTMGHILTTETNSMLGVDYITKTRDGNILAPGYQWSVTAPFYTFPYLVKYTPQGTILWSKSFAGLGIYPQNNAYAYKCFELNDGSLLLVGLLSIPEKVNGRYEMAMWRLDANGNMIWVQTDSCSIWAQYSGSLEVVDLQQDPAGNIYLAGNQRTVDATISGSFALKMDLAGNIQWDKTFTSGLSSCFGMIWTGAQLAIVGSGFDGTNTEFLWCLTIDPATGDTLRSKTWVQDYGAGTTWYSFSSVGSARLLANGNISVCGPPLSDFAQTTTPLIHGVIAEFDPSFNYLRGWMIRSNIRSNYSNTRITEHPSGRISYTYLKYISANDLDIFYGAVEQGQIAKESVLHQQNRSDTWTSNFVNVAGNEDVVIQSYGDPVNNVSGQEFVRLHDSDTSSVCSGIDTLASWVEPFAMRPYRGSDWGSIVSNTFRRTDRPMPPPVDGNPVQQLACASTSFCRSLQLAVDQDSVCPGSPVVFTALRNTGCGGRPLWFFDTTDVQSYQLLNDTAIRIIYRNDHQGDITAAMTGTCSNLSASAPLTVTTATRHVSLGGDHYLCSDTVLVLRPAKGYSSYLWQDGSVADTLAVTKPGVYTVTVTNGCGTSSSDEVSVNQCSFHIYFPNAFRPDGNGTNSLFRAHSFGNISHYQLQVFNRWGQMVFATEDCFGGWDGRVNNIAQPAGTYIWVSRYQFVDEPEKTERGTLILIR</sequence>
<evidence type="ECO:0000313" key="2">
    <source>
        <dbReference type="EMBL" id="GGB20165.1"/>
    </source>
</evidence>
<comment type="caution">
    <text evidence="2">The sequence shown here is derived from an EMBL/GenBank/DDBJ whole genome shotgun (WGS) entry which is preliminary data.</text>
</comment>
<evidence type="ECO:0008006" key="4">
    <source>
        <dbReference type="Google" id="ProtNLM"/>
    </source>
</evidence>
<reference evidence="2" key="1">
    <citation type="journal article" date="2014" name="Int. J. Syst. Evol. Microbiol.">
        <title>Complete genome sequence of Corynebacterium casei LMG S-19264T (=DSM 44701T), isolated from a smear-ripened cheese.</title>
        <authorList>
            <consortium name="US DOE Joint Genome Institute (JGI-PGF)"/>
            <person name="Walter F."/>
            <person name="Albersmeier A."/>
            <person name="Kalinowski J."/>
            <person name="Ruckert C."/>
        </authorList>
    </citation>
    <scope>NUCLEOTIDE SEQUENCE</scope>
    <source>
        <strain evidence="2">CGMCC 1.15448</strain>
    </source>
</reference>
<name>A0A8J2UI01_9BACT</name>
<dbReference type="SUPFAM" id="SSF101898">
    <property type="entry name" value="NHL repeat"/>
    <property type="match status" value="1"/>
</dbReference>
<dbReference type="NCBIfam" id="TIGR04131">
    <property type="entry name" value="Bac_Flav_CTERM"/>
    <property type="match status" value="1"/>
</dbReference>
<dbReference type="AlphaFoldDB" id="A0A8J2UI01"/>
<evidence type="ECO:0000256" key="1">
    <source>
        <dbReference type="SAM" id="SignalP"/>
    </source>
</evidence>
<dbReference type="Proteomes" id="UP000607559">
    <property type="component" value="Unassembled WGS sequence"/>
</dbReference>
<gene>
    <name evidence="2" type="ORF">GCM10011511_49880</name>
</gene>
<dbReference type="InterPro" id="IPR026341">
    <property type="entry name" value="T9SS_type_B"/>
</dbReference>
<keyword evidence="1" id="KW-0732">Signal</keyword>
<proteinExistence type="predicted"/>
<protein>
    <recommendedName>
        <fullName evidence="4">Gliding motility-associated C-terminal domain-containing protein</fullName>
    </recommendedName>
</protein>
<dbReference type="Pfam" id="PF13585">
    <property type="entry name" value="CHU_C"/>
    <property type="match status" value="1"/>
</dbReference>
<feature type="signal peptide" evidence="1">
    <location>
        <begin position="1"/>
        <end position="25"/>
    </location>
</feature>
<dbReference type="PANTHER" id="PTHR42754:SF1">
    <property type="entry name" value="LIPOPROTEIN"/>
    <property type="match status" value="1"/>
</dbReference>
<evidence type="ECO:0000313" key="3">
    <source>
        <dbReference type="Proteomes" id="UP000607559"/>
    </source>
</evidence>
<dbReference type="PANTHER" id="PTHR42754">
    <property type="entry name" value="ENDOGLUCANASE"/>
    <property type="match status" value="1"/>
</dbReference>
<dbReference type="EMBL" id="BMJC01000006">
    <property type="protein sequence ID" value="GGB20165.1"/>
    <property type="molecule type" value="Genomic_DNA"/>
</dbReference>
<keyword evidence="3" id="KW-1185">Reference proteome</keyword>
<feature type="chain" id="PRO_5035272387" description="Gliding motility-associated C-terminal domain-containing protein" evidence="1">
    <location>
        <begin position="26"/>
        <end position="738"/>
    </location>
</feature>
<reference evidence="2" key="2">
    <citation type="submission" date="2020-09" db="EMBL/GenBank/DDBJ databases">
        <authorList>
            <person name="Sun Q."/>
            <person name="Zhou Y."/>
        </authorList>
    </citation>
    <scope>NUCLEOTIDE SEQUENCE</scope>
    <source>
        <strain evidence="2">CGMCC 1.15448</strain>
    </source>
</reference>
<organism evidence="2 3">
    <name type="scientific">Puia dinghuensis</name>
    <dbReference type="NCBI Taxonomy" id="1792502"/>
    <lineage>
        <taxon>Bacteria</taxon>
        <taxon>Pseudomonadati</taxon>
        <taxon>Bacteroidota</taxon>
        <taxon>Chitinophagia</taxon>
        <taxon>Chitinophagales</taxon>
        <taxon>Chitinophagaceae</taxon>
        <taxon>Puia</taxon>
    </lineage>
</organism>
<accession>A0A8J2UI01</accession>
<dbReference type="RefSeq" id="WP_188936977.1">
    <property type="nucleotide sequence ID" value="NZ_BMJC01000006.1"/>
</dbReference>